<feature type="region of interest" description="Disordered" evidence="1">
    <location>
        <begin position="198"/>
        <end position="220"/>
    </location>
</feature>
<dbReference type="AlphaFoldDB" id="A0ABD5VFD8"/>
<dbReference type="PANTHER" id="PTHR31876">
    <property type="entry name" value="COV-LIKE PROTEIN 1"/>
    <property type="match status" value="1"/>
</dbReference>
<dbReference type="Proteomes" id="UP001596395">
    <property type="component" value="Unassembled WGS sequence"/>
</dbReference>
<feature type="transmembrane region" description="Helical" evidence="2">
    <location>
        <begin position="12"/>
        <end position="32"/>
    </location>
</feature>
<sequence length="220" mass="23838">MRVTDALKSSFVSGMILIAPLALTLYVLRLLVNWSLQFVDPFVAGTELTRYTANDRVAAQLLAAAIIVASITLLGYLAKKSIGRHLFGNVGRIVNVIPLFSTIYLNIRQVADSLVERKTAYESVVLVEYPREGVYSIGLVTGESPSSVEEFAGEDVYNVFLPNSPNPTAGRLVLLPEDQVHEIDMSVRRGMRLIVTTGVGDDGPTPVTTDPSAFPDANAD</sequence>
<organism evidence="3 4">
    <name type="scientific">Halorubellus litoreus</name>
    <dbReference type="NCBI Taxonomy" id="755308"/>
    <lineage>
        <taxon>Archaea</taxon>
        <taxon>Methanobacteriati</taxon>
        <taxon>Methanobacteriota</taxon>
        <taxon>Stenosarchaea group</taxon>
        <taxon>Halobacteria</taxon>
        <taxon>Halobacteriales</taxon>
        <taxon>Halorubellaceae</taxon>
        <taxon>Halorubellus</taxon>
    </lineage>
</organism>
<protein>
    <submittedName>
        <fullName evidence="3">DUF502 domain-containing protein</fullName>
    </submittedName>
</protein>
<comment type="caution">
    <text evidence="3">The sequence shown here is derived from an EMBL/GenBank/DDBJ whole genome shotgun (WGS) entry which is preliminary data.</text>
</comment>
<feature type="transmembrane region" description="Helical" evidence="2">
    <location>
        <begin position="90"/>
        <end position="107"/>
    </location>
</feature>
<name>A0ABD5VFD8_9EURY</name>
<accession>A0ABD5VFD8</accession>
<keyword evidence="2" id="KW-0812">Transmembrane</keyword>
<keyword evidence="2" id="KW-1133">Transmembrane helix</keyword>
<gene>
    <name evidence="3" type="ORF">ACFQGB_14840</name>
</gene>
<dbReference type="InterPro" id="IPR007462">
    <property type="entry name" value="COV1-like"/>
</dbReference>
<proteinExistence type="predicted"/>
<dbReference type="Pfam" id="PF04367">
    <property type="entry name" value="DUF502"/>
    <property type="match status" value="1"/>
</dbReference>
<feature type="transmembrane region" description="Helical" evidence="2">
    <location>
        <begin position="57"/>
        <end position="78"/>
    </location>
</feature>
<evidence type="ECO:0000313" key="3">
    <source>
        <dbReference type="EMBL" id="MFC6954139.1"/>
    </source>
</evidence>
<evidence type="ECO:0000256" key="1">
    <source>
        <dbReference type="SAM" id="MobiDB-lite"/>
    </source>
</evidence>
<evidence type="ECO:0000256" key="2">
    <source>
        <dbReference type="SAM" id="Phobius"/>
    </source>
</evidence>
<dbReference type="PANTHER" id="PTHR31876:SF26">
    <property type="entry name" value="PROTEIN LIKE COV 2"/>
    <property type="match status" value="1"/>
</dbReference>
<dbReference type="RefSeq" id="WP_336351081.1">
    <property type="nucleotide sequence ID" value="NZ_JAZAQL010000002.1"/>
</dbReference>
<keyword evidence="4" id="KW-1185">Reference proteome</keyword>
<dbReference type="EMBL" id="JBHSXN010000002">
    <property type="protein sequence ID" value="MFC6954139.1"/>
    <property type="molecule type" value="Genomic_DNA"/>
</dbReference>
<reference evidence="3 4" key="1">
    <citation type="journal article" date="2019" name="Int. J. Syst. Evol. Microbiol.">
        <title>The Global Catalogue of Microorganisms (GCM) 10K type strain sequencing project: providing services to taxonomists for standard genome sequencing and annotation.</title>
        <authorList>
            <consortium name="The Broad Institute Genomics Platform"/>
            <consortium name="The Broad Institute Genome Sequencing Center for Infectious Disease"/>
            <person name="Wu L."/>
            <person name="Ma J."/>
        </authorList>
    </citation>
    <scope>NUCLEOTIDE SEQUENCE [LARGE SCALE GENOMIC DNA]</scope>
    <source>
        <strain evidence="3 4">GX26</strain>
    </source>
</reference>
<evidence type="ECO:0000313" key="4">
    <source>
        <dbReference type="Proteomes" id="UP001596395"/>
    </source>
</evidence>
<keyword evidence="2" id="KW-0472">Membrane</keyword>